<sequence>MKLSLAITLLSVFTSGSVVVAQGCLEKNSRCDDQVNYPGACCSPYVCRDDEFGRVDYKLCREQQPNWAPPPPPPIRARKKKA</sequence>
<evidence type="ECO:0000313" key="3">
    <source>
        <dbReference type="EMBL" id="CAG8952959.1"/>
    </source>
</evidence>
<keyword evidence="2" id="KW-0732">Signal</keyword>
<reference evidence="3" key="1">
    <citation type="submission" date="2021-07" db="EMBL/GenBank/DDBJ databases">
        <authorList>
            <person name="Durling M."/>
        </authorList>
    </citation>
    <scope>NUCLEOTIDE SEQUENCE</scope>
</reference>
<accession>A0A9N9KT20</accession>
<feature type="signal peptide" evidence="2">
    <location>
        <begin position="1"/>
        <end position="21"/>
    </location>
</feature>
<name>A0A9N9KT20_9HELO</name>
<evidence type="ECO:0000313" key="4">
    <source>
        <dbReference type="Proteomes" id="UP000696280"/>
    </source>
</evidence>
<organism evidence="3 4">
    <name type="scientific">Hymenoscyphus fraxineus</name>
    <dbReference type="NCBI Taxonomy" id="746836"/>
    <lineage>
        <taxon>Eukaryota</taxon>
        <taxon>Fungi</taxon>
        <taxon>Dikarya</taxon>
        <taxon>Ascomycota</taxon>
        <taxon>Pezizomycotina</taxon>
        <taxon>Leotiomycetes</taxon>
        <taxon>Helotiales</taxon>
        <taxon>Helotiaceae</taxon>
        <taxon>Hymenoscyphus</taxon>
    </lineage>
</organism>
<proteinExistence type="predicted"/>
<dbReference type="AlphaFoldDB" id="A0A9N9KT20"/>
<feature type="chain" id="PRO_5040457582" evidence="2">
    <location>
        <begin position="22"/>
        <end position="82"/>
    </location>
</feature>
<comment type="caution">
    <text evidence="3">The sequence shown here is derived from an EMBL/GenBank/DDBJ whole genome shotgun (WGS) entry which is preliminary data.</text>
</comment>
<keyword evidence="4" id="KW-1185">Reference proteome</keyword>
<evidence type="ECO:0000256" key="2">
    <source>
        <dbReference type="SAM" id="SignalP"/>
    </source>
</evidence>
<gene>
    <name evidence="3" type="ORF">HYFRA_00007675</name>
</gene>
<evidence type="ECO:0000256" key="1">
    <source>
        <dbReference type="SAM" id="MobiDB-lite"/>
    </source>
</evidence>
<dbReference type="Proteomes" id="UP000696280">
    <property type="component" value="Unassembled WGS sequence"/>
</dbReference>
<dbReference type="EMBL" id="CAJVRL010000048">
    <property type="protein sequence ID" value="CAG8952959.1"/>
    <property type="molecule type" value="Genomic_DNA"/>
</dbReference>
<feature type="region of interest" description="Disordered" evidence="1">
    <location>
        <begin position="63"/>
        <end position="82"/>
    </location>
</feature>
<dbReference type="PROSITE" id="PS51257">
    <property type="entry name" value="PROKAR_LIPOPROTEIN"/>
    <property type="match status" value="1"/>
</dbReference>
<protein>
    <submittedName>
        <fullName evidence="3">Uncharacterized protein</fullName>
    </submittedName>
</protein>